<accession>A0A0F9L4G8</accession>
<name>A0A0F9L4G8_9ZZZZ</name>
<sequence length="130" mass="13693">MSDSDIIIDVDSTAADRTIENVKAQSDAALRAMVTNIRRAAQIGIYTAQAMGFAIDQSITLSIEAALLTVELAVQVGTLSSLTAIGALKAGLMVLQIILIMQTVAQLRTNQTEAATTTGATVQALRLLLY</sequence>
<dbReference type="EMBL" id="LAZR01006941">
    <property type="protein sequence ID" value="KKM88568.1"/>
    <property type="molecule type" value="Genomic_DNA"/>
</dbReference>
<gene>
    <name evidence="1" type="ORF">LCGC14_1257410</name>
</gene>
<protein>
    <submittedName>
        <fullName evidence="1">Uncharacterized protein</fullName>
    </submittedName>
</protein>
<dbReference type="AlphaFoldDB" id="A0A0F9L4G8"/>
<evidence type="ECO:0000313" key="1">
    <source>
        <dbReference type="EMBL" id="KKM88568.1"/>
    </source>
</evidence>
<comment type="caution">
    <text evidence="1">The sequence shown here is derived from an EMBL/GenBank/DDBJ whole genome shotgun (WGS) entry which is preliminary data.</text>
</comment>
<organism evidence="1">
    <name type="scientific">marine sediment metagenome</name>
    <dbReference type="NCBI Taxonomy" id="412755"/>
    <lineage>
        <taxon>unclassified sequences</taxon>
        <taxon>metagenomes</taxon>
        <taxon>ecological metagenomes</taxon>
    </lineage>
</organism>
<proteinExistence type="predicted"/>
<reference evidence="1" key="1">
    <citation type="journal article" date="2015" name="Nature">
        <title>Complex archaea that bridge the gap between prokaryotes and eukaryotes.</title>
        <authorList>
            <person name="Spang A."/>
            <person name="Saw J.H."/>
            <person name="Jorgensen S.L."/>
            <person name="Zaremba-Niedzwiedzka K."/>
            <person name="Martijn J."/>
            <person name="Lind A.E."/>
            <person name="van Eijk R."/>
            <person name="Schleper C."/>
            <person name="Guy L."/>
            <person name="Ettema T.J."/>
        </authorList>
    </citation>
    <scope>NUCLEOTIDE SEQUENCE</scope>
</reference>